<comment type="similarity">
    <text evidence="1 2">Belongs to the LOG family.</text>
</comment>
<gene>
    <name evidence="3" type="ORF">GCM10022224_052410</name>
</gene>
<comment type="caution">
    <text evidence="3">The sequence shown here is derived from an EMBL/GenBank/DDBJ whole genome shotgun (WGS) entry which is preliminary data.</text>
</comment>
<dbReference type="Pfam" id="PF03641">
    <property type="entry name" value="Lysine_decarbox"/>
    <property type="match status" value="1"/>
</dbReference>
<proteinExistence type="inferred from homology"/>
<dbReference type="InterPro" id="IPR005269">
    <property type="entry name" value="LOG"/>
</dbReference>
<protein>
    <recommendedName>
        <fullName evidence="2">Cytokinin riboside 5'-monophosphate phosphoribohydrolase</fullName>
        <ecNumber evidence="2">3.2.2.n1</ecNumber>
    </recommendedName>
</protein>
<dbReference type="SUPFAM" id="SSF102405">
    <property type="entry name" value="MCP/YpsA-like"/>
    <property type="match status" value="1"/>
</dbReference>
<evidence type="ECO:0000313" key="3">
    <source>
        <dbReference type="EMBL" id="GAA3681670.1"/>
    </source>
</evidence>
<dbReference type="PANTHER" id="PTHR31223">
    <property type="entry name" value="LOG FAMILY PROTEIN YJL055W"/>
    <property type="match status" value="1"/>
</dbReference>
<evidence type="ECO:0000256" key="2">
    <source>
        <dbReference type="RuleBase" id="RU363015"/>
    </source>
</evidence>
<dbReference type="PANTHER" id="PTHR31223:SF70">
    <property type="entry name" value="LOG FAMILY PROTEIN YJL055W"/>
    <property type="match status" value="1"/>
</dbReference>
<evidence type="ECO:0000256" key="1">
    <source>
        <dbReference type="ARBA" id="ARBA00006763"/>
    </source>
</evidence>
<dbReference type="EC" id="3.2.2.n1" evidence="2"/>
<dbReference type="Gene3D" id="3.40.50.450">
    <property type="match status" value="1"/>
</dbReference>
<dbReference type="Proteomes" id="UP001500902">
    <property type="component" value="Unassembled WGS sequence"/>
</dbReference>
<sequence length="198" mass="21098">MTTSTAPAAAALAVCVFCGARSGNRPAMVAAAREIGSLIGARSHHLVYGAGGSGLMGEVARSAQLNGSAVTGYAPRFIYERERGIDMPSQTLHITEDLFERKRRMIEHADAFIALPGGYGTLDEIMEVLCLRYLDVRDKPLILLNIDGFWRGLVRLADELHEAGFTSRGSAAMLHLAATPAEAVDLAERLARTAACGA</sequence>
<dbReference type="EMBL" id="BAAAZP010000098">
    <property type="protein sequence ID" value="GAA3681670.1"/>
    <property type="molecule type" value="Genomic_DNA"/>
</dbReference>
<comment type="catalytic activity">
    <reaction evidence="2">
        <text>9-ribosyl-trans-zeatin 5'-phosphate + H2O = trans-zeatin + D-ribose 5-phosphate</text>
        <dbReference type="Rhea" id="RHEA:48564"/>
        <dbReference type="ChEBI" id="CHEBI:15377"/>
        <dbReference type="ChEBI" id="CHEBI:16522"/>
        <dbReference type="ChEBI" id="CHEBI:78346"/>
        <dbReference type="ChEBI" id="CHEBI:87947"/>
        <dbReference type="EC" id="3.2.2.n1"/>
    </reaction>
</comment>
<comment type="catalytic activity">
    <reaction evidence="2">
        <text>N(6)-(dimethylallyl)adenosine 5'-phosphate + H2O = N(6)-dimethylallyladenine + D-ribose 5-phosphate</text>
        <dbReference type="Rhea" id="RHEA:48560"/>
        <dbReference type="ChEBI" id="CHEBI:15377"/>
        <dbReference type="ChEBI" id="CHEBI:17660"/>
        <dbReference type="ChEBI" id="CHEBI:57526"/>
        <dbReference type="ChEBI" id="CHEBI:78346"/>
        <dbReference type="EC" id="3.2.2.n1"/>
    </reaction>
</comment>
<organism evidence="3 4">
    <name type="scientific">Nonomuraea antimicrobica</name>
    <dbReference type="NCBI Taxonomy" id="561173"/>
    <lineage>
        <taxon>Bacteria</taxon>
        <taxon>Bacillati</taxon>
        <taxon>Actinomycetota</taxon>
        <taxon>Actinomycetes</taxon>
        <taxon>Streptosporangiales</taxon>
        <taxon>Streptosporangiaceae</taxon>
        <taxon>Nonomuraea</taxon>
    </lineage>
</organism>
<dbReference type="NCBIfam" id="TIGR00730">
    <property type="entry name" value="Rossman fold protein, TIGR00730 family"/>
    <property type="match status" value="1"/>
</dbReference>
<reference evidence="4" key="1">
    <citation type="journal article" date="2019" name="Int. J. Syst. Evol. Microbiol.">
        <title>The Global Catalogue of Microorganisms (GCM) 10K type strain sequencing project: providing services to taxonomists for standard genome sequencing and annotation.</title>
        <authorList>
            <consortium name="The Broad Institute Genomics Platform"/>
            <consortium name="The Broad Institute Genome Sequencing Center for Infectious Disease"/>
            <person name="Wu L."/>
            <person name="Ma J."/>
        </authorList>
    </citation>
    <scope>NUCLEOTIDE SEQUENCE [LARGE SCALE GENOMIC DNA]</scope>
    <source>
        <strain evidence="4">JCM 16904</strain>
    </source>
</reference>
<keyword evidence="2" id="KW-0203">Cytokinin biosynthesis</keyword>
<accession>A0ABP7C9X1</accession>
<keyword evidence="4" id="KW-1185">Reference proteome</keyword>
<dbReference type="InterPro" id="IPR031100">
    <property type="entry name" value="LOG_fam"/>
</dbReference>
<evidence type="ECO:0000313" key="4">
    <source>
        <dbReference type="Proteomes" id="UP001500902"/>
    </source>
</evidence>
<keyword evidence="2" id="KW-0378">Hydrolase</keyword>
<name>A0ABP7C9X1_9ACTN</name>
<dbReference type="RefSeq" id="WP_344883411.1">
    <property type="nucleotide sequence ID" value="NZ_BAAAZP010000098.1"/>
</dbReference>